<evidence type="ECO:0000256" key="2">
    <source>
        <dbReference type="SAM" id="Phobius"/>
    </source>
</evidence>
<evidence type="ECO:0000256" key="1">
    <source>
        <dbReference type="SAM" id="MobiDB-lite"/>
    </source>
</evidence>
<keyword evidence="2" id="KW-0812">Transmembrane</keyword>
<name>M5UHT5_9BACT</name>
<feature type="transmembrane region" description="Helical" evidence="2">
    <location>
        <begin position="51"/>
        <end position="74"/>
    </location>
</feature>
<keyword evidence="2" id="KW-1133">Transmembrane helix</keyword>
<comment type="caution">
    <text evidence="3">The sequence shown here is derived from an EMBL/GenBank/DDBJ whole genome shotgun (WGS) entry which is preliminary data.</text>
</comment>
<protein>
    <submittedName>
        <fullName evidence="3">Membrane protein</fullName>
    </submittedName>
</protein>
<keyword evidence="4" id="KW-1185">Reference proteome</keyword>
<feature type="compositionally biased region" description="Polar residues" evidence="1">
    <location>
        <begin position="1"/>
        <end position="36"/>
    </location>
</feature>
<gene>
    <name evidence="3" type="ORF">RSSM_01247</name>
</gene>
<dbReference type="EMBL" id="ANOH01000095">
    <property type="protein sequence ID" value="EMI57406.1"/>
    <property type="molecule type" value="Genomic_DNA"/>
</dbReference>
<accession>M5UHT5</accession>
<keyword evidence="2" id="KW-0472">Membrane</keyword>
<dbReference type="Proteomes" id="UP000011885">
    <property type="component" value="Unassembled WGS sequence"/>
</dbReference>
<evidence type="ECO:0000313" key="3">
    <source>
        <dbReference type="EMBL" id="EMI57406.1"/>
    </source>
</evidence>
<dbReference type="OrthoDB" id="292251at2"/>
<dbReference type="AlphaFoldDB" id="M5UHT5"/>
<dbReference type="PATRIC" id="fig|1263870.3.peg.1348"/>
<reference evidence="3 4" key="1">
    <citation type="journal article" date="2013" name="Mar. Genomics">
        <title>Expression of sulfatases in Rhodopirellula baltica and the diversity of sulfatases in the genus Rhodopirellula.</title>
        <authorList>
            <person name="Wegner C.E."/>
            <person name="Richter-Heitmann T."/>
            <person name="Klindworth A."/>
            <person name="Klockow C."/>
            <person name="Richter M."/>
            <person name="Achstetter T."/>
            <person name="Glockner F.O."/>
            <person name="Harder J."/>
        </authorList>
    </citation>
    <scope>NUCLEOTIDE SEQUENCE [LARGE SCALE GENOMIC DNA]</scope>
    <source>
        <strain evidence="3 4">SM41</strain>
    </source>
</reference>
<sequence>MTDRSGSQQFSSALSNPAPTTSTQSHAPSATPTQPTDADGSRQSKHHPVQIGIAPMLILVVVAAVISAGLVYAAKIPEIQEELSVLFGTPVTADRSRRGPQILFILFTVTSPLLLAGMLSLGTLIWGKLTNR</sequence>
<dbReference type="RefSeq" id="WP_008675485.1">
    <property type="nucleotide sequence ID" value="NZ_ANOH01000095.1"/>
</dbReference>
<evidence type="ECO:0000313" key="4">
    <source>
        <dbReference type="Proteomes" id="UP000011885"/>
    </source>
</evidence>
<proteinExistence type="predicted"/>
<feature type="region of interest" description="Disordered" evidence="1">
    <location>
        <begin position="1"/>
        <end position="47"/>
    </location>
</feature>
<feature type="transmembrane region" description="Helical" evidence="2">
    <location>
        <begin position="102"/>
        <end position="126"/>
    </location>
</feature>
<organism evidence="3 4">
    <name type="scientific">Rhodopirellula sallentina SM41</name>
    <dbReference type="NCBI Taxonomy" id="1263870"/>
    <lineage>
        <taxon>Bacteria</taxon>
        <taxon>Pseudomonadati</taxon>
        <taxon>Planctomycetota</taxon>
        <taxon>Planctomycetia</taxon>
        <taxon>Pirellulales</taxon>
        <taxon>Pirellulaceae</taxon>
        <taxon>Rhodopirellula</taxon>
    </lineage>
</organism>